<evidence type="ECO:0000313" key="3">
    <source>
        <dbReference type="Proteomes" id="UP000004750"/>
    </source>
</evidence>
<dbReference type="Proteomes" id="UP000004750">
    <property type="component" value="Unassembled WGS sequence"/>
</dbReference>
<dbReference type="HOGENOM" id="CLU_1537310_0_0_6"/>
<reference evidence="2 3" key="1">
    <citation type="submission" date="2011-08" db="EMBL/GenBank/DDBJ databases">
        <authorList>
            <person name="Weinstock G."/>
            <person name="Sodergren E."/>
            <person name="Clifton S."/>
            <person name="Fulton L."/>
            <person name="Fulton B."/>
            <person name="Courtney L."/>
            <person name="Fronick C."/>
            <person name="Harrison M."/>
            <person name="Strong C."/>
            <person name="Farmer C."/>
            <person name="Delahaunty K."/>
            <person name="Markovic C."/>
            <person name="Hall O."/>
            <person name="Minx P."/>
            <person name="Tomlinson C."/>
            <person name="Mitreva M."/>
            <person name="Hou S."/>
            <person name="Chen J."/>
            <person name="Wollam A."/>
            <person name="Pepin K.H."/>
            <person name="Johnson M."/>
            <person name="Bhonagiri V."/>
            <person name="Zhang X."/>
            <person name="Suruliraj S."/>
            <person name="Warren W."/>
            <person name="Chinwalla A."/>
            <person name="Mardis E.R."/>
            <person name="Wilson R.K."/>
        </authorList>
    </citation>
    <scope>NUCLEOTIDE SEQUENCE [LARGE SCALE GENOMIC DNA]</scope>
    <source>
        <strain evidence="2 3">F0432</strain>
    </source>
</reference>
<evidence type="ECO:0000313" key="2">
    <source>
        <dbReference type="EMBL" id="EHM53329.1"/>
    </source>
</evidence>
<keyword evidence="1" id="KW-0732">Signal</keyword>
<dbReference type="AlphaFoldDB" id="G9ZG89"/>
<organism evidence="2 3">
    <name type="scientific">Cardiobacterium valvarum F0432</name>
    <dbReference type="NCBI Taxonomy" id="797473"/>
    <lineage>
        <taxon>Bacteria</taxon>
        <taxon>Pseudomonadati</taxon>
        <taxon>Pseudomonadota</taxon>
        <taxon>Gammaproteobacteria</taxon>
        <taxon>Cardiobacteriales</taxon>
        <taxon>Cardiobacteriaceae</taxon>
        <taxon>Cardiobacterium</taxon>
    </lineage>
</organism>
<proteinExistence type="predicted"/>
<protein>
    <submittedName>
        <fullName evidence="2">Uncharacterized protein</fullName>
    </submittedName>
</protein>
<sequence length="174" mass="19330">MPNKHGRTLHRSLLLSALSLGLVSPTFADTRETVPKWQLPEFHESTAFVQPDTQDEIHWTEYGLPDLSIAWKEGDRMMLLLAEQCTSEQCLRIFADAIRDLPAAVSPEVFVMLKPDSDGHTAIQAVASALTSLRHDIKVKALIDRNDPPWESQARHIRAGKTVALLTAAKGDVQ</sequence>
<accession>G9ZG89</accession>
<feature type="chain" id="PRO_5003530082" evidence="1">
    <location>
        <begin position="29"/>
        <end position="174"/>
    </location>
</feature>
<name>G9ZG89_9GAMM</name>
<dbReference type="STRING" id="797473.HMPREF9080_01793"/>
<comment type="caution">
    <text evidence="2">The sequence shown here is derived from an EMBL/GenBank/DDBJ whole genome shotgun (WGS) entry which is preliminary data.</text>
</comment>
<dbReference type="EMBL" id="AGCM01000104">
    <property type="protein sequence ID" value="EHM53329.1"/>
    <property type="molecule type" value="Genomic_DNA"/>
</dbReference>
<feature type="signal peptide" evidence="1">
    <location>
        <begin position="1"/>
        <end position="28"/>
    </location>
</feature>
<gene>
    <name evidence="2" type="ORF">HMPREF9080_01793</name>
</gene>
<evidence type="ECO:0000256" key="1">
    <source>
        <dbReference type="SAM" id="SignalP"/>
    </source>
</evidence>
<dbReference type="RefSeq" id="WP_006985793.1">
    <property type="nucleotide sequence ID" value="NZ_JH417935.1"/>
</dbReference>